<evidence type="ECO:0000256" key="4">
    <source>
        <dbReference type="ARBA" id="ARBA00022475"/>
    </source>
</evidence>
<keyword evidence="2" id="KW-0813">Transport</keyword>
<keyword evidence="3" id="KW-0050">Antiport</keyword>
<feature type="transmembrane region" description="Helical" evidence="10">
    <location>
        <begin position="152"/>
        <end position="175"/>
    </location>
</feature>
<evidence type="ECO:0000256" key="7">
    <source>
        <dbReference type="ARBA" id="ARBA00023065"/>
    </source>
</evidence>
<evidence type="ECO:0000256" key="5">
    <source>
        <dbReference type="ARBA" id="ARBA00022692"/>
    </source>
</evidence>
<dbReference type="GO" id="GO:0042910">
    <property type="term" value="F:xenobiotic transmembrane transporter activity"/>
    <property type="evidence" value="ECO:0007669"/>
    <property type="project" value="InterPro"/>
</dbReference>
<feature type="transmembrane region" description="Helical" evidence="10">
    <location>
        <begin position="81"/>
        <end position="101"/>
    </location>
</feature>
<accession>A0A9D2DDL0</accession>
<evidence type="ECO:0000256" key="10">
    <source>
        <dbReference type="SAM" id="Phobius"/>
    </source>
</evidence>
<keyword evidence="4" id="KW-1003">Cell membrane</keyword>
<comment type="subcellular location">
    <subcellularLocation>
        <location evidence="1">Cell membrane</location>
        <topology evidence="1">Multi-pass membrane protein</topology>
    </subcellularLocation>
</comment>
<evidence type="ECO:0000256" key="1">
    <source>
        <dbReference type="ARBA" id="ARBA00004651"/>
    </source>
</evidence>
<keyword evidence="7" id="KW-0406">Ion transport</keyword>
<dbReference type="EMBL" id="DXCC01000008">
    <property type="protein sequence ID" value="HIZ14914.1"/>
    <property type="molecule type" value="Genomic_DNA"/>
</dbReference>
<evidence type="ECO:0000256" key="3">
    <source>
        <dbReference type="ARBA" id="ARBA00022449"/>
    </source>
</evidence>
<dbReference type="GO" id="GO:0005886">
    <property type="term" value="C:plasma membrane"/>
    <property type="evidence" value="ECO:0007669"/>
    <property type="project" value="UniProtKB-SubCell"/>
</dbReference>
<proteinExistence type="predicted"/>
<dbReference type="InterPro" id="IPR048279">
    <property type="entry name" value="MdtK-like"/>
</dbReference>
<keyword evidence="6 10" id="KW-1133">Transmembrane helix</keyword>
<sequence length="431" mass="46469">MLRFAAPMMIGNLLQQGYNLADTFIVGRLLGPSALAAVGTSYTLMVFLTSLFIGLSMGSGAVFSLQFGARDGEALRRSQTAALWLIGGVTVAINLLALALIRPVIALLQTPPEVVGPMYDYLLVIFLGMGFTSLYNYYACLLRAVGDSLTPLVYLAVAVVLNIGLDLFCIATLGWGVRGAAVATVAAQAVAGVGLCLHTLHRFPLFRPRRGALRPDRRAIREIFSYSSLTCLQQSVMNFGILMVQGLVNSFGTAVMAAFAVAVKIDSFAYMPAQDFGNAFSTFIAQNYGAGRTDRVRQGVRRAVLAVSLFCLAVSAAVFVWAEPLMRLFVSADAAEIIAVGREYLRVEGSFYIGIGWLFLLYGFFRAVRMPGMSLVLTLFSLGTRVALAYGLAAIPAVGVHGIWWSIPIGWALADAVGYGCYRRRFVRAGR</sequence>
<dbReference type="GO" id="GO:0006811">
    <property type="term" value="P:monoatomic ion transport"/>
    <property type="evidence" value="ECO:0007669"/>
    <property type="project" value="UniProtKB-KW"/>
</dbReference>
<dbReference type="PIRSF" id="PIRSF006603">
    <property type="entry name" value="DinF"/>
    <property type="match status" value="1"/>
</dbReference>
<dbReference type="NCBIfam" id="TIGR00797">
    <property type="entry name" value="matE"/>
    <property type="match status" value="1"/>
</dbReference>
<comment type="caution">
    <text evidence="11">The sequence shown here is derived from an EMBL/GenBank/DDBJ whole genome shotgun (WGS) entry which is preliminary data.</text>
</comment>
<dbReference type="PANTHER" id="PTHR43298:SF2">
    <property type="entry name" value="FMN_FAD EXPORTER YEEO-RELATED"/>
    <property type="match status" value="1"/>
</dbReference>
<reference evidence="11" key="1">
    <citation type="journal article" date="2021" name="PeerJ">
        <title>Extensive microbial diversity within the chicken gut microbiome revealed by metagenomics and culture.</title>
        <authorList>
            <person name="Gilroy R."/>
            <person name="Ravi A."/>
            <person name="Getino M."/>
            <person name="Pursley I."/>
            <person name="Horton D.L."/>
            <person name="Alikhan N.F."/>
            <person name="Baker D."/>
            <person name="Gharbi K."/>
            <person name="Hall N."/>
            <person name="Watson M."/>
            <person name="Adriaenssens E.M."/>
            <person name="Foster-Nyarko E."/>
            <person name="Jarju S."/>
            <person name="Secka A."/>
            <person name="Antonio M."/>
            <person name="Oren A."/>
            <person name="Chaudhuri R.R."/>
            <person name="La Ragione R."/>
            <person name="Hildebrand F."/>
            <person name="Pallen M.J."/>
        </authorList>
    </citation>
    <scope>NUCLEOTIDE SEQUENCE</scope>
    <source>
        <strain evidence="11">ChiHjej11B10-19426</strain>
    </source>
</reference>
<evidence type="ECO:0000256" key="8">
    <source>
        <dbReference type="ARBA" id="ARBA00023136"/>
    </source>
</evidence>
<dbReference type="GO" id="GO:0015297">
    <property type="term" value="F:antiporter activity"/>
    <property type="evidence" value="ECO:0007669"/>
    <property type="project" value="UniProtKB-KW"/>
</dbReference>
<name>A0A9D2DDL0_9BACT</name>
<feature type="transmembrane region" description="Helical" evidence="10">
    <location>
        <begin position="303"/>
        <end position="322"/>
    </location>
</feature>
<evidence type="ECO:0000256" key="9">
    <source>
        <dbReference type="ARBA" id="ARBA00031636"/>
    </source>
</evidence>
<dbReference type="PANTHER" id="PTHR43298">
    <property type="entry name" value="MULTIDRUG RESISTANCE PROTEIN NORM-RELATED"/>
    <property type="match status" value="1"/>
</dbReference>
<feature type="transmembrane region" description="Helical" evidence="10">
    <location>
        <begin position="375"/>
        <end position="397"/>
    </location>
</feature>
<evidence type="ECO:0000313" key="12">
    <source>
        <dbReference type="Proteomes" id="UP000824014"/>
    </source>
</evidence>
<keyword evidence="8 10" id="KW-0472">Membrane</keyword>
<dbReference type="Proteomes" id="UP000824014">
    <property type="component" value="Unassembled WGS sequence"/>
</dbReference>
<dbReference type="CDD" id="cd13138">
    <property type="entry name" value="MATE_yoeA_like"/>
    <property type="match status" value="1"/>
</dbReference>
<reference evidence="11" key="2">
    <citation type="submission" date="2021-04" db="EMBL/GenBank/DDBJ databases">
        <authorList>
            <person name="Gilroy R."/>
        </authorList>
    </citation>
    <scope>NUCLEOTIDE SEQUENCE</scope>
    <source>
        <strain evidence="11">ChiHjej11B10-19426</strain>
    </source>
</reference>
<feature type="transmembrane region" description="Helical" evidence="10">
    <location>
        <begin position="349"/>
        <end position="368"/>
    </location>
</feature>
<dbReference type="InterPro" id="IPR050222">
    <property type="entry name" value="MATE_MdtK"/>
</dbReference>
<gene>
    <name evidence="11" type="ORF">H9816_03255</name>
</gene>
<protein>
    <recommendedName>
        <fullName evidence="9">Multidrug-efflux transporter</fullName>
    </recommendedName>
</protein>
<organism evidence="11 12">
    <name type="scientific">Candidatus Tidjanibacter faecipullorum</name>
    <dbReference type="NCBI Taxonomy" id="2838766"/>
    <lineage>
        <taxon>Bacteria</taxon>
        <taxon>Pseudomonadati</taxon>
        <taxon>Bacteroidota</taxon>
        <taxon>Bacteroidia</taxon>
        <taxon>Bacteroidales</taxon>
        <taxon>Rikenellaceae</taxon>
        <taxon>Tidjanibacter</taxon>
    </lineage>
</organism>
<keyword evidence="5 10" id="KW-0812">Transmembrane</keyword>
<dbReference type="InterPro" id="IPR002528">
    <property type="entry name" value="MATE_fam"/>
</dbReference>
<evidence type="ECO:0000256" key="6">
    <source>
        <dbReference type="ARBA" id="ARBA00022989"/>
    </source>
</evidence>
<evidence type="ECO:0000256" key="2">
    <source>
        <dbReference type="ARBA" id="ARBA00022448"/>
    </source>
</evidence>
<dbReference type="Pfam" id="PF01554">
    <property type="entry name" value="MatE"/>
    <property type="match status" value="2"/>
</dbReference>
<feature type="transmembrane region" description="Helical" evidence="10">
    <location>
        <begin position="403"/>
        <end position="422"/>
    </location>
</feature>
<feature type="transmembrane region" description="Helical" evidence="10">
    <location>
        <begin position="44"/>
        <end position="69"/>
    </location>
</feature>
<evidence type="ECO:0000313" key="11">
    <source>
        <dbReference type="EMBL" id="HIZ14914.1"/>
    </source>
</evidence>
<feature type="transmembrane region" description="Helical" evidence="10">
    <location>
        <begin position="121"/>
        <end position="140"/>
    </location>
</feature>
<dbReference type="AlphaFoldDB" id="A0A9D2DDL0"/>